<keyword evidence="1" id="KW-1133">Transmembrane helix</keyword>
<feature type="transmembrane region" description="Helical" evidence="1">
    <location>
        <begin position="117"/>
        <end position="137"/>
    </location>
</feature>
<sequence>MKNKRYLISLIFVIVMIVMAEFTGEKEIIFPEVLSLAVGAWISDKQPWKINKIGLVALMTLSSTFGTCIVRYFSFPLIIKFMIALIFIGLILKLTQTTLVPTISAAILPILLNTETWIYPISVCIMSVIIVLVQYGMEKYGLRECENKQVEETEISKNQRKLETIRLSKIFLVTTILAALAFTSKNMFIIAPPLIVGFIELSNVQSKARNNNKKIFMLFVFASIIGMVSRVFISEYLSLPLWVAGSIATIGIFICFEKLKVTFAPVAAIALLPMLLDIEKVKYFPIQVTLGSIVLIFLAMTIFKEETMEVSSMSTSINS</sequence>
<comment type="caution">
    <text evidence="2">The sequence shown here is derived from an EMBL/GenBank/DDBJ whole genome shotgun (WGS) entry which is preliminary data.</text>
</comment>
<dbReference type="OrthoDB" id="3193075at2"/>
<feature type="transmembrane region" description="Helical" evidence="1">
    <location>
        <begin position="53"/>
        <end position="73"/>
    </location>
</feature>
<feature type="transmembrane region" description="Helical" evidence="1">
    <location>
        <begin position="216"/>
        <end position="233"/>
    </location>
</feature>
<feature type="transmembrane region" description="Helical" evidence="1">
    <location>
        <begin position="261"/>
        <end position="278"/>
    </location>
</feature>
<evidence type="ECO:0000313" key="3">
    <source>
        <dbReference type="EMBL" id="NFN35136.1"/>
    </source>
</evidence>
<dbReference type="Proteomes" id="UP000473681">
    <property type="component" value="Unassembled WGS sequence"/>
</dbReference>
<dbReference type="Proteomes" id="UP000476820">
    <property type="component" value="Unassembled WGS sequence"/>
</dbReference>
<evidence type="ECO:0000313" key="2">
    <source>
        <dbReference type="EMBL" id="NFF86631.1"/>
    </source>
</evidence>
<accession>A0A0L9YCY7</accession>
<keyword evidence="1" id="KW-0472">Membrane</keyword>
<dbReference type="EMBL" id="SWOV01000003">
    <property type="protein sequence ID" value="NFF86631.1"/>
    <property type="molecule type" value="Genomic_DNA"/>
</dbReference>
<dbReference type="AlphaFoldDB" id="A0A0L9YCY7"/>
<feature type="transmembrane region" description="Helical" evidence="1">
    <location>
        <begin position="239"/>
        <end position="256"/>
    </location>
</feature>
<keyword evidence="1" id="KW-0812">Transmembrane</keyword>
<reference evidence="4 5" key="1">
    <citation type="submission" date="2019-04" db="EMBL/GenBank/DDBJ databases">
        <title>Genome sequencing of Clostridium botulinum Groups I-IV and Clostridium butyricum.</title>
        <authorList>
            <person name="Brunt J."/>
            <person name="Van Vliet A.H.M."/>
            <person name="Stringer S.C."/>
            <person name="Carter A.T."/>
            <person name="Peck M.W."/>
        </authorList>
    </citation>
    <scope>NUCLEOTIDE SEQUENCE [LARGE SCALE GENOMIC DNA]</scope>
    <source>
        <strain evidence="2 5">1605</strain>
        <strain evidence="3 4">CB-K-33E</strain>
    </source>
</reference>
<feature type="transmembrane region" description="Helical" evidence="1">
    <location>
        <begin position="284"/>
        <end position="303"/>
    </location>
</feature>
<evidence type="ECO:0008006" key="6">
    <source>
        <dbReference type="Google" id="ProtNLM"/>
    </source>
</evidence>
<organism evidence="2 5">
    <name type="scientific">Clostridium botulinum</name>
    <dbReference type="NCBI Taxonomy" id="1491"/>
    <lineage>
        <taxon>Bacteria</taxon>
        <taxon>Bacillati</taxon>
        <taxon>Bacillota</taxon>
        <taxon>Clostridia</taxon>
        <taxon>Eubacteriales</taxon>
        <taxon>Clostridiaceae</taxon>
        <taxon>Clostridium</taxon>
    </lineage>
</organism>
<gene>
    <name evidence="2" type="ORF">FC774_01730</name>
    <name evidence="3" type="ORF">FDB51_08330</name>
</gene>
<evidence type="ECO:0000313" key="4">
    <source>
        <dbReference type="Proteomes" id="UP000473681"/>
    </source>
</evidence>
<dbReference type="RefSeq" id="WP_012450056.1">
    <property type="nucleotide sequence ID" value="NZ_CP010520.1"/>
</dbReference>
<protein>
    <recommendedName>
        <fullName evidence="6">HPP family protein</fullName>
    </recommendedName>
</protein>
<dbReference type="EMBL" id="SWVK01000009">
    <property type="protein sequence ID" value="NFN35136.1"/>
    <property type="molecule type" value="Genomic_DNA"/>
</dbReference>
<proteinExistence type="predicted"/>
<feature type="transmembrane region" description="Helical" evidence="1">
    <location>
        <begin position="188"/>
        <end position="204"/>
    </location>
</feature>
<name>A0A0L9YCY7_CLOBO</name>
<evidence type="ECO:0000256" key="1">
    <source>
        <dbReference type="SAM" id="Phobius"/>
    </source>
</evidence>
<feature type="transmembrane region" description="Helical" evidence="1">
    <location>
        <begin position="85"/>
        <end position="111"/>
    </location>
</feature>
<evidence type="ECO:0000313" key="5">
    <source>
        <dbReference type="Proteomes" id="UP000476820"/>
    </source>
</evidence>
<feature type="transmembrane region" description="Helical" evidence="1">
    <location>
        <begin position="164"/>
        <end position="182"/>
    </location>
</feature>